<dbReference type="InterPro" id="IPR036910">
    <property type="entry name" value="HMG_box_dom_sf"/>
</dbReference>
<dbReference type="Gene3D" id="1.10.30.10">
    <property type="entry name" value="High mobility group box domain"/>
    <property type="match status" value="1"/>
</dbReference>
<dbReference type="AlphaFoldDB" id="A0A8H4AY26"/>
<evidence type="ECO:0000313" key="2">
    <source>
        <dbReference type="EMBL" id="KAF0543757.1"/>
    </source>
</evidence>
<gene>
    <name evidence="2" type="ORF">F8M41_003433</name>
</gene>
<name>A0A8H4AY26_GIGMA</name>
<sequence>MKNISSMMTREIQFMNISDDELLKNPPYQLAYKIDKLISPSEDSRQAMKFKNNPYSSNAPRPQNEYFLFRKNFSALLKLKGINMKNGEKSRAAAAELRKQPPIVRRFFKILAELAKDEHNKFYPNYTFKRNKNKSKTRRNKTEIIQFQLRENHNADPNYTFSPKSHDEMMTPEKTSVNQSPESHNNVYPYYVFSPESHDEVMAPENTSVNQSPESYNNVYPNYTFSHESHNEMIAPEITFVNKSPESYNDVYPSYTFLSESHNEVITPEITIVIQSPESYNDVYPDYTFSPESHDEVMTPGKTSVNQLLDSHNYEYLNYTFSPESHDEVMTPEKTSVNIYCVDNYSEYFNAQEISYNMNFPFTDFCLCTEYSNYDDHELKNNSFFPQITPDQTQIFDQEVFNVSNYIYYNN</sequence>
<feature type="region of interest" description="Disordered" evidence="1">
    <location>
        <begin position="163"/>
        <end position="182"/>
    </location>
</feature>
<proteinExistence type="predicted"/>
<dbReference type="OrthoDB" id="10339341at2759"/>
<keyword evidence="3" id="KW-1185">Reference proteome</keyword>
<comment type="caution">
    <text evidence="2">The sequence shown here is derived from an EMBL/GenBank/DDBJ whole genome shotgun (WGS) entry which is preliminary data.</text>
</comment>
<dbReference type="EMBL" id="WTPW01000131">
    <property type="protein sequence ID" value="KAF0543757.1"/>
    <property type="molecule type" value="Genomic_DNA"/>
</dbReference>
<reference evidence="2 3" key="1">
    <citation type="journal article" date="2019" name="Environ. Microbiol.">
        <title>At the nexus of three kingdoms: the genome of the mycorrhizal fungus Gigaspora margarita provides insights into plant, endobacterial and fungal interactions.</title>
        <authorList>
            <person name="Venice F."/>
            <person name="Ghignone S."/>
            <person name="Salvioli di Fossalunga A."/>
            <person name="Amselem J."/>
            <person name="Novero M."/>
            <person name="Xianan X."/>
            <person name="Sedzielewska Toro K."/>
            <person name="Morin E."/>
            <person name="Lipzen A."/>
            <person name="Grigoriev I.V."/>
            <person name="Henrissat B."/>
            <person name="Martin F.M."/>
            <person name="Bonfante P."/>
        </authorList>
    </citation>
    <scope>NUCLEOTIDE SEQUENCE [LARGE SCALE GENOMIC DNA]</scope>
    <source>
        <strain evidence="2 3">BEG34</strain>
    </source>
</reference>
<feature type="compositionally biased region" description="Polar residues" evidence="1">
    <location>
        <begin position="173"/>
        <end position="182"/>
    </location>
</feature>
<accession>A0A8H4AY26</accession>
<dbReference type="Proteomes" id="UP000439903">
    <property type="component" value="Unassembled WGS sequence"/>
</dbReference>
<evidence type="ECO:0000256" key="1">
    <source>
        <dbReference type="SAM" id="MobiDB-lite"/>
    </source>
</evidence>
<organism evidence="2 3">
    <name type="scientific">Gigaspora margarita</name>
    <dbReference type="NCBI Taxonomy" id="4874"/>
    <lineage>
        <taxon>Eukaryota</taxon>
        <taxon>Fungi</taxon>
        <taxon>Fungi incertae sedis</taxon>
        <taxon>Mucoromycota</taxon>
        <taxon>Glomeromycotina</taxon>
        <taxon>Glomeromycetes</taxon>
        <taxon>Diversisporales</taxon>
        <taxon>Gigasporaceae</taxon>
        <taxon>Gigaspora</taxon>
    </lineage>
</organism>
<evidence type="ECO:0000313" key="3">
    <source>
        <dbReference type="Proteomes" id="UP000439903"/>
    </source>
</evidence>
<dbReference type="SUPFAM" id="SSF47095">
    <property type="entry name" value="HMG-box"/>
    <property type="match status" value="1"/>
</dbReference>
<protein>
    <submittedName>
        <fullName evidence="2">MATA-HMG</fullName>
    </submittedName>
</protein>